<keyword evidence="3" id="KW-1185">Reference proteome</keyword>
<dbReference type="Proteomes" id="UP001054837">
    <property type="component" value="Unassembled WGS sequence"/>
</dbReference>
<feature type="region of interest" description="Disordered" evidence="1">
    <location>
        <begin position="63"/>
        <end position="92"/>
    </location>
</feature>
<name>A0AAV4WXB2_9ARAC</name>
<evidence type="ECO:0000313" key="2">
    <source>
        <dbReference type="EMBL" id="GIY86521.1"/>
    </source>
</evidence>
<organism evidence="2 3">
    <name type="scientific">Caerostris darwini</name>
    <dbReference type="NCBI Taxonomy" id="1538125"/>
    <lineage>
        <taxon>Eukaryota</taxon>
        <taxon>Metazoa</taxon>
        <taxon>Ecdysozoa</taxon>
        <taxon>Arthropoda</taxon>
        <taxon>Chelicerata</taxon>
        <taxon>Arachnida</taxon>
        <taxon>Araneae</taxon>
        <taxon>Araneomorphae</taxon>
        <taxon>Entelegynae</taxon>
        <taxon>Araneoidea</taxon>
        <taxon>Araneidae</taxon>
        <taxon>Caerostris</taxon>
    </lineage>
</organism>
<gene>
    <name evidence="2" type="ORF">CDAR_533301</name>
</gene>
<protein>
    <submittedName>
        <fullName evidence="2">Uncharacterized protein</fullName>
    </submittedName>
</protein>
<dbReference type="AlphaFoldDB" id="A0AAV4WXB2"/>
<comment type="caution">
    <text evidence="2">The sequence shown here is derived from an EMBL/GenBank/DDBJ whole genome shotgun (WGS) entry which is preliminary data.</text>
</comment>
<proteinExistence type="predicted"/>
<dbReference type="EMBL" id="BPLQ01015218">
    <property type="protein sequence ID" value="GIY86521.1"/>
    <property type="molecule type" value="Genomic_DNA"/>
</dbReference>
<sequence>MIIGLGEGEGVNEKGNCHVILQPIKYASQKAAHRLLFSSPEEANEPFPWGPFTSLAIATCRSPVDGDPSEHRGEEMSVMMDCEQTFNGKEEG</sequence>
<evidence type="ECO:0000256" key="1">
    <source>
        <dbReference type="SAM" id="MobiDB-lite"/>
    </source>
</evidence>
<accession>A0AAV4WXB2</accession>
<reference evidence="2 3" key="1">
    <citation type="submission" date="2021-06" db="EMBL/GenBank/DDBJ databases">
        <title>Caerostris darwini draft genome.</title>
        <authorList>
            <person name="Kono N."/>
            <person name="Arakawa K."/>
        </authorList>
    </citation>
    <scope>NUCLEOTIDE SEQUENCE [LARGE SCALE GENOMIC DNA]</scope>
</reference>
<evidence type="ECO:0000313" key="3">
    <source>
        <dbReference type="Proteomes" id="UP001054837"/>
    </source>
</evidence>